<dbReference type="Proteomes" id="UP000310189">
    <property type="component" value="Unassembled WGS sequence"/>
</dbReference>
<comment type="caution">
    <text evidence="7">The sequence shown here is derived from an EMBL/GenBank/DDBJ whole genome shotgun (WGS) entry which is preliminary data.</text>
</comment>
<keyword evidence="3" id="KW-0539">Nucleus</keyword>
<evidence type="ECO:0000256" key="1">
    <source>
        <dbReference type="ARBA" id="ARBA00004123"/>
    </source>
</evidence>
<evidence type="ECO:0000256" key="4">
    <source>
        <dbReference type="ARBA" id="ARBA00023306"/>
    </source>
</evidence>
<dbReference type="Pfam" id="PF04821">
    <property type="entry name" value="TIMELESS"/>
    <property type="match status" value="1"/>
</dbReference>
<name>A0A4T0FGP1_9BASI</name>
<feature type="region of interest" description="Disordered" evidence="5">
    <location>
        <begin position="827"/>
        <end position="906"/>
    </location>
</feature>
<feature type="region of interest" description="Disordered" evidence="5">
    <location>
        <begin position="558"/>
        <end position="583"/>
    </location>
</feature>
<feature type="region of interest" description="Disordered" evidence="5">
    <location>
        <begin position="803"/>
        <end position="822"/>
    </location>
</feature>
<accession>A0A4T0FGP1</accession>
<proteinExistence type="predicted"/>
<protein>
    <recommendedName>
        <fullName evidence="6">Timeless N-terminal domain-containing protein</fullName>
    </recommendedName>
</protein>
<evidence type="ECO:0000313" key="7">
    <source>
        <dbReference type="EMBL" id="TIA87219.1"/>
    </source>
</evidence>
<feature type="compositionally biased region" description="Basic and acidic residues" evidence="5">
    <location>
        <begin position="830"/>
        <end position="839"/>
    </location>
</feature>
<dbReference type="AlphaFoldDB" id="A0A4T0FGP1"/>
<dbReference type="GO" id="GO:0000076">
    <property type="term" value="P:DNA replication checkpoint signaling"/>
    <property type="evidence" value="ECO:0007669"/>
    <property type="project" value="TreeGrafter"/>
</dbReference>
<dbReference type="EMBL" id="SPNW01000061">
    <property type="protein sequence ID" value="TIA87219.1"/>
    <property type="molecule type" value="Genomic_DNA"/>
</dbReference>
<dbReference type="OrthoDB" id="310853at2759"/>
<feature type="region of interest" description="Disordered" evidence="5">
    <location>
        <begin position="710"/>
        <end position="773"/>
    </location>
</feature>
<evidence type="ECO:0000313" key="8">
    <source>
        <dbReference type="Proteomes" id="UP000310189"/>
    </source>
</evidence>
<feature type="domain" description="Timeless N-terminal" evidence="6">
    <location>
        <begin position="46"/>
        <end position="307"/>
    </location>
</feature>
<dbReference type="GO" id="GO:0043111">
    <property type="term" value="P:replication fork arrest"/>
    <property type="evidence" value="ECO:0007669"/>
    <property type="project" value="TreeGrafter"/>
</dbReference>
<dbReference type="PANTHER" id="PTHR22940">
    <property type="entry name" value="TIMEOUT/TIMELESS-2"/>
    <property type="match status" value="1"/>
</dbReference>
<feature type="compositionally biased region" description="Basic residues" evidence="5">
    <location>
        <begin position="747"/>
        <end position="759"/>
    </location>
</feature>
<evidence type="ECO:0000259" key="6">
    <source>
        <dbReference type="Pfam" id="PF04821"/>
    </source>
</evidence>
<dbReference type="PANTHER" id="PTHR22940:SF4">
    <property type="entry name" value="PROTEIN TIMELESS HOMOLOG"/>
    <property type="match status" value="1"/>
</dbReference>
<dbReference type="InterPro" id="IPR006906">
    <property type="entry name" value="Timeless_N"/>
</dbReference>
<evidence type="ECO:0000256" key="5">
    <source>
        <dbReference type="SAM" id="MobiDB-lite"/>
    </source>
</evidence>
<comment type="subcellular location">
    <subcellularLocation>
        <location evidence="1">Nucleus</location>
    </subcellularLocation>
</comment>
<dbReference type="GO" id="GO:0031298">
    <property type="term" value="C:replication fork protection complex"/>
    <property type="evidence" value="ECO:0007669"/>
    <property type="project" value="TreeGrafter"/>
</dbReference>
<dbReference type="GO" id="GO:0006281">
    <property type="term" value="P:DNA repair"/>
    <property type="evidence" value="ECO:0007669"/>
    <property type="project" value="TreeGrafter"/>
</dbReference>
<evidence type="ECO:0000256" key="2">
    <source>
        <dbReference type="ARBA" id="ARBA00022880"/>
    </source>
</evidence>
<dbReference type="GO" id="GO:0003677">
    <property type="term" value="F:DNA binding"/>
    <property type="evidence" value="ECO:0007669"/>
    <property type="project" value="TreeGrafter"/>
</dbReference>
<gene>
    <name evidence="7" type="ORF">E3P99_03300</name>
</gene>
<dbReference type="InterPro" id="IPR044998">
    <property type="entry name" value="Timeless"/>
</dbReference>
<sequence length="906" mass="103064">MSEIESDGEGIEIDLRELYREPIISRISAVGGLEATKLGDGSVAQEYKLGDECLGCLKDLKKFWRKDDDDPNRTVARILHESNVLTNDLLPILALSVSRGNAGDRIALAATDLISCLTWPISIEEEFKELVDREEEDKVANFEYTSFIHAQQSYKLAIVKSKSLQHLLDLLLPRLAKSRLERTQRDDQVVALILHTFRNILAIKDNDAHAGVQSELIDQMHSFEILSLFNTLASSSDQRELIAYNVVVLEIFHFLFRGVRADELTLDPAKASSAGLSNMLQIENKQKRLNGRTNTSRHSRFGTTVSVLSGSNRFVQSRQSAITATGDQSMDIGKKKVFKRAKDQDNSGETLLSTSARKHLKELAELFLKTSYDTFFTTLLKDFRMERPKIRETDKARWFSLSAFFLQFFNVKWRSKDSTKVPEAEAEEAFGCVSCMVDTTTVGYVSARMALTIDDKPPSWKELHCAINCLIQILTLVDEMVNCTQAPAIVEVAEVLQDKLYYNGNVMDVVVMVMGRYKDQSVKFLESIVHLAYTFLRMLERFSKSKAYMFVRKRKSSRHRNGDSSEPNMQTTAEEEAEAQRDTPSVAEHKFVFASYERRFATESIVKTCLTYLERHLDFHSTDQLKHVVNLLYRQAVRAEGEELFYKVSILNTFRVVQDQVIKSAVNYHTGPYKDLMKLIEFVLRKFFKAASENPMIYVEALFPMRSHTRKSAAIEPEVDKRTGLSDDDEDRPPIDPEFPDGAQRTRTSKKRPRPRRRRSDGEPPEPTARQEQAQAYLSAKFIEDSDEDEDSLRDFYKKEQALRARADKAAATAEVPEESLSLVARWRKAKEEEADRKKQTGQQDDDDDDDGIPASAEEVQDNEEPVASETANDVVDDGDQADTNVQAKSTSKRRRVIDSDDDDDE</sequence>
<keyword evidence="8" id="KW-1185">Reference proteome</keyword>
<organism evidence="7 8">
    <name type="scientific">Wallemia hederae</name>
    <dbReference type="NCBI Taxonomy" id="1540922"/>
    <lineage>
        <taxon>Eukaryota</taxon>
        <taxon>Fungi</taxon>
        <taxon>Dikarya</taxon>
        <taxon>Basidiomycota</taxon>
        <taxon>Wallemiomycotina</taxon>
        <taxon>Wallemiomycetes</taxon>
        <taxon>Wallemiales</taxon>
        <taxon>Wallemiaceae</taxon>
        <taxon>Wallemia</taxon>
    </lineage>
</organism>
<evidence type="ECO:0000256" key="3">
    <source>
        <dbReference type="ARBA" id="ARBA00023242"/>
    </source>
</evidence>
<keyword evidence="4" id="KW-0131">Cell cycle</keyword>
<reference evidence="7 8" key="1">
    <citation type="submission" date="2019-03" db="EMBL/GenBank/DDBJ databases">
        <title>Sequencing 23 genomes of Wallemia ichthyophaga.</title>
        <authorList>
            <person name="Gostincar C."/>
        </authorList>
    </citation>
    <scope>NUCLEOTIDE SEQUENCE [LARGE SCALE GENOMIC DNA]</scope>
    <source>
        <strain evidence="7 8">EXF-5753</strain>
    </source>
</reference>
<keyword evidence="2" id="KW-0236">DNA replication inhibitor</keyword>